<gene>
    <name evidence="2" type="ORF">NQ318_010518</name>
</gene>
<reference evidence="2" key="1">
    <citation type="journal article" date="2023" name="Insect Mol. Biol.">
        <title>Genome sequencing provides insights into the evolution of gene families encoding plant cell wall-degrading enzymes in longhorned beetles.</title>
        <authorList>
            <person name="Shin N.R."/>
            <person name="Okamura Y."/>
            <person name="Kirsch R."/>
            <person name="Pauchet Y."/>
        </authorList>
    </citation>
    <scope>NUCLEOTIDE SEQUENCE</scope>
    <source>
        <strain evidence="2">AMC_N1</strain>
    </source>
</reference>
<dbReference type="Proteomes" id="UP001162162">
    <property type="component" value="Unassembled WGS sequence"/>
</dbReference>
<evidence type="ECO:0000256" key="1">
    <source>
        <dbReference type="SAM" id="MobiDB-lite"/>
    </source>
</evidence>
<name>A0AAV8YGI4_9CUCU</name>
<organism evidence="2 3">
    <name type="scientific">Aromia moschata</name>
    <dbReference type="NCBI Taxonomy" id="1265417"/>
    <lineage>
        <taxon>Eukaryota</taxon>
        <taxon>Metazoa</taxon>
        <taxon>Ecdysozoa</taxon>
        <taxon>Arthropoda</taxon>
        <taxon>Hexapoda</taxon>
        <taxon>Insecta</taxon>
        <taxon>Pterygota</taxon>
        <taxon>Neoptera</taxon>
        <taxon>Endopterygota</taxon>
        <taxon>Coleoptera</taxon>
        <taxon>Polyphaga</taxon>
        <taxon>Cucujiformia</taxon>
        <taxon>Chrysomeloidea</taxon>
        <taxon>Cerambycidae</taxon>
        <taxon>Cerambycinae</taxon>
        <taxon>Callichromatini</taxon>
        <taxon>Aromia</taxon>
    </lineage>
</organism>
<feature type="region of interest" description="Disordered" evidence="1">
    <location>
        <begin position="63"/>
        <end position="84"/>
    </location>
</feature>
<dbReference type="EMBL" id="JAPWTK010000108">
    <property type="protein sequence ID" value="KAJ8949884.1"/>
    <property type="molecule type" value="Genomic_DNA"/>
</dbReference>
<comment type="caution">
    <text evidence="2">The sequence shown here is derived from an EMBL/GenBank/DDBJ whole genome shotgun (WGS) entry which is preliminary data.</text>
</comment>
<dbReference type="AlphaFoldDB" id="A0AAV8YGI4"/>
<accession>A0AAV8YGI4</accession>
<keyword evidence="3" id="KW-1185">Reference proteome</keyword>
<proteinExistence type="predicted"/>
<evidence type="ECO:0000313" key="3">
    <source>
        <dbReference type="Proteomes" id="UP001162162"/>
    </source>
</evidence>
<protein>
    <submittedName>
        <fullName evidence="2">Uncharacterized protein</fullName>
    </submittedName>
</protein>
<evidence type="ECO:0000313" key="2">
    <source>
        <dbReference type="EMBL" id="KAJ8949884.1"/>
    </source>
</evidence>
<sequence>MDFYVWGRMKSKVYAEPVNDEASLRARILQGFCKIARSCEELARSCEDLASCPRNTTSGVSCSRAIRSQERSRPDPIPTRGVPKIDRKYARKKKSNHRKDLLPVDLLQRRRRLEQKEGLVMYTYREATMIRVTHYELMNPSPRLSLIFAGGGDEISSYHCLQQQWVYKDASTKA</sequence>